<protein>
    <recommendedName>
        <fullName evidence="4">Methyltransferase domain-containing protein</fullName>
    </recommendedName>
</protein>
<dbReference type="InterPro" id="IPR029063">
    <property type="entry name" value="SAM-dependent_MTases_sf"/>
</dbReference>
<dbReference type="PANTHER" id="PTHR43464:SF52">
    <property type="entry name" value="PUTATIVE-RELATED"/>
    <property type="match status" value="1"/>
</dbReference>
<evidence type="ECO:0000256" key="1">
    <source>
        <dbReference type="SAM" id="MobiDB-lite"/>
    </source>
</evidence>
<dbReference type="AlphaFoldDB" id="A0A1V6PPB5"/>
<accession>A0A1V6PPB5</accession>
<dbReference type="PANTHER" id="PTHR43464">
    <property type="entry name" value="METHYLTRANSFERASE"/>
    <property type="match status" value="1"/>
</dbReference>
<dbReference type="Proteomes" id="UP000191522">
    <property type="component" value="Unassembled WGS sequence"/>
</dbReference>
<dbReference type="OrthoDB" id="66144at2759"/>
<dbReference type="EMBL" id="MDYL01000001">
    <property type="protein sequence ID" value="OQD78557.1"/>
    <property type="molecule type" value="Genomic_DNA"/>
</dbReference>
<reference evidence="3" key="1">
    <citation type="journal article" date="2017" name="Nat. Microbiol.">
        <title>Global analysis of biosynthetic gene clusters reveals vast potential of secondary metabolite production in Penicillium species.</title>
        <authorList>
            <person name="Nielsen J.C."/>
            <person name="Grijseels S."/>
            <person name="Prigent S."/>
            <person name="Ji B."/>
            <person name="Dainat J."/>
            <person name="Nielsen K.F."/>
            <person name="Frisvad J.C."/>
            <person name="Workman M."/>
            <person name="Nielsen J."/>
        </authorList>
    </citation>
    <scope>NUCLEOTIDE SEQUENCE [LARGE SCALE GENOMIC DNA]</scope>
    <source>
        <strain evidence="3">IBT 11843</strain>
    </source>
</reference>
<evidence type="ECO:0008006" key="4">
    <source>
        <dbReference type="Google" id="ProtNLM"/>
    </source>
</evidence>
<gene>
    <name evidence="2" type="ORF">PENDEC_c001G00443</name>
</gene>
<comment type="caution">
    <text evidence="2">The sequence shown here is derived from an EMBL/GenBank/DDBJ whole genome shotgun (WGS) entry which is preliminary data.</text>
</comment>
<organism evidence="2 3">
    <name type="scientific">Penicillium decumbens</name>
    <dbReference type="NCBI Taxonomy" id="69771"/>
    <lineage>
        <taxon>Eukaryota</taxon>
        <taxon>Fungi</taxon>
        <taxon>Dikarya</taxon>
        <taxon>Ascomycota</taxon>
        <taxon>Pezizomycotina</taxon>
        <taxon>Eurotiomycetes</taxon>
        <taxon>Eurotiomycetidae</taxon>
        <taxon>Eurotiales</taxon>
        <taxon>Aspergillaceae</taxon>
        <taxon>Penicillium</taxon>
    </lineage>
</organism>
<evidence type="ECO:0000313" key="2">
    <source>
        <dbReference type="EMBL" id="OQD78557.1"/>
    </source>
</evidence>
<feature type="region of interest" description="Disordered" evidence="1">
    <location>
        <begin position="1"/>
        <end position="20"/>
    </location>
</feature>
<dbReference type="Gene3D" id="3.40.50.150">
    <property type="entry name" value="Vaccinia Virus protein VP39"/>
    <property type="match status" value="1"/>
</dbReference>
<dbReference type="SUPFAM" id="SSF53335">
    <property type="entry name" value="S-adenosyl-L-methionine-dependent methyltransferases"/>
    <property type="match status" value="1"/>
</dbReference>
<name>A0A1V6PPB5_PENDC</name>
<dbReference type="OMA" id="TNMHSEM"/>
<sequence>MHQTTRPHHSPEHPSRLIPNNMTKTIREQLAEKPHNGDPQSVQYIGTVEAYDKWAEVYDIDGNFLQRLDTIEVRALLPQLLDRVSMRFQTQSQSSPLKFIDMGCGTGRNTIQLLEALSLQQSRAISAPAEVVGLDASTGMLDLARSAIQTAVAEKELQHTQISLGIIDLLQGASSKTQLPPSLQEGAACVISTLVLEHIPVKEFFEAAAAMMMPGAYLLVTNMHADMGAISQAGFTDPQTGVKIRPTSYCHSVIEVRTAAEKAGFQVESPIGEDGEKWVLERGIDEQLGEALGPRAKKWVGIRVWFGICFSKKT</sequence>
<keyword evidence="3" id="KW-1185">Reference proteome</keyword>
<dbReference type="GO" id="GO:0010420">
    <property type="term" value="F:polyprenyldihydroxybenzoate methyltransferase activity"/>
    <property type="evidence" value="ECO:0007669"/>
    <property type="project" value="TreeGrafter"/>
</dbReference>
<dbReference type="Pfam" id="PF13489">
    <property type="entry name" value="Methyltransf_23"/>
    <property type="match status" value="1"/>
</dbReference>
<evidence type="ECO:0000313" key="3">
    <source>
        <dbReference type="Proteomes" id="UP000191522"/>
    </source>
</evidence>
<dbReference type="STRING" id="69771.A0A1V6PPB5"/>
<dbReference type="CDD" id="cd02440">
    <property type="entry name" value="AdoMet_MTases"/>
    <property type="match status" value="1"/>
</dbReference>
<proteinExistence type="predicted"/>